<dbReference type="HOGENOM" id="CLU_3218002_0_0_9"/>
<organism evidence="2 3">
    <name type="scientific">Schleiferilactobacillus shenzhenensis LY-73</name>
    <dbReference type="NCBI Taxonomy" id="1231336"/>
    <lineage>
        <taxon>Bacteria</taxon>
        <taxon>Bacillati</taxon>
        <taxon>Bacillota</taxon>
        <taxon>Bacilli</taxon>
        <taxon>Lactobacillales</taxon>
        <taxon>Lactobacillaceae</taxon>
        <taxon>Schleiferilactobacillus</taxon>
    </lineage>
</organism>
<name>U4TQL7_9LACO</name>
<dbReference type="Proteomes" id="UP000030647">
    <property type="component" value="Unassembled WGS sequence"/>
</dbReference>
<keyword evidence="3" id="KW-1185">Reference proteome</keyword>
<evidence type="ECO:0000313" key="2">
    <source>
        <dbReference type="EMBL" id="ERL65735.1"/>
    </source>
</evidence>
<feature type="transmembrane region" description="Helical" evidence="1">
    <location>
        <begin position="12"/>
        <end position="29"/>
    </location>
</feature>
<keyword evidence="1" id="KW-1133">Transmembrane helix</keyword>
<gene>
    <name evidence="2" type="ORF">L248_2421</name>
</gene>
<protein>
    <submittedName>
        <fullName evidence="2">Uncharacterized protein</fullName>
    </submittedName>
</protein>
<proteinExistence type="predicted"/>
<accession>U4TQL7</accession>
<reference evidence="3" key="1">
    <citation type="journal article" date="2013" name="Genome Announc.">
        <title>Whole-Genome Sequencing of Lactobacillus shenzhenensis Strain LY-73T.</title>
        <authorList>
            <person name="Lin Z."/>
            <person name="Liu Z."/>
            <person name="Yang R."/>
            <person name="Zou Y."/>
            <person name="Wan D."/>
            <person name="Chen J."/>
            <person name="Guo M."/>
            <person name="Zhao J."/>
            <person name="Fang C."/>
            <person name="Yang R."/>
            <person name="Liu F."/>
        </authorList>
    </citation>
    <scope>NUCLEOTIDE SEQUENCE [LARGE SCALE GENOMIC DNA]</scope>
    <source>
        <strain evidence="3">LY-73</strain>
    </source>
</reference>
<sequence>MKKKVSSRQESVMIAVRMVFVKCTFYLLVDASVVNTLFETFTNS</sequence>
<evidence type="ECO:0000313" key="3">
    <source>
        <dbReference type="Proteomes" id="UP000030647"/>
    </source>
</evidence>
<keyword evidence="1" id="KW-0472">Membrane</keyword>
<dbReference type="EMBL" id="KI271585">
    <property type="protein sequence ID" value="ERL65735.1"/>
    <property type="molecule type" value="Genomic_DNA"/>
</dbReference>
<dbReference type="AlphaFoldDB" id="U4TQL7"/>
<evidence type="ECO:0000256" key="1">
    <source>
        <dbReference type="SAM" id="Phobius"/>
    </source>
</evidence>
<keyword evidence="1" id="KW-0812">Transmembrane</keyword>